<dbReference type="InterPro" id="IPR036291">
    <property type="entry name" value="NAD(P)-bd_dom_sf"/>
</dbReference>
<keyword evidence="14" id="KW-1185">Reference proteome</keyword>
<dbReference type="GO" id="GO:0015297">
    <property type="term" value="F:antiporter activity"/>
    <property type="evidence" value="ECO:0007669"/>
    <property type="project" value="UniProtKB-KW"/>
</dbReference>
<evidence type="ECO:0000256" key="4">
    <source>
        <dbReference type="ARBA" id="ARBA00022538"/>
    </source>
</evidence>
<evidence type="ECO:0000256" key="7">
    <source>
        <dbReference type="ARBA" id="ARBA00022989"/>
    </source>
</evidence>
<evidence type="ECO:0000256" key="5">
    <source>
        <dbReference type="ARBA" id="ARBA00022692"/>
    </source>
</evidence>
<dbReference type="PANTHER" id="PTHR46157:SF8">
    <property type="entry name" value="GLUTATHIONE-REGULATED POTASSIUM-EFFLUX SYSTEM PROTEIN"/>
    <property type="match status" value="1"/>
</dbReference>
<dbReference type="GO" id="GO:0012505">
    <property type="term" value="C:endomembrane system"/>
    <property type="evidence" value="ECO:0007669"/>
    <property type="project" value="UniProtKB-SubCell"/>
</dbReference>
<dbReference type="PANTHER" id="PTHR46157">
    <property type="entry name" value="K(+) EFFLUX ANTIPORTER 3, CHLOROPLASTIC"/>
    <property type="match status" value="1"/>
</dbReference>
<dbReference type="InterPro" id="IPR003148">
    <property type="entry name" value="RCK_N"/>
</dbReference>
<feature type="transmembrane region" description="Helical" evidence="11">
    <location>
        <begin position="152"/>
        <end position="175"/>
    </location>
</feature>
<feature type="transmembrane region" description="Helical" evidence="11">
    <location>
        <begin position="277"/>
        <end position="296"/>
    </location>
</feature>
<dbReference type="Proteomes" id="UP000431922">
    <property type="component" value="Unassembled WGS sequence"/>
</dbReference>
<feature type="transmembrane region" description="Helical" evidence="11">
    <location>
        <begin position="118"/>
        <end position="140"/>
    </location>
</feature>
<evidence type="ECO:0000313" key="14">
    <source>
        <dbReference type="Proteomes" id="UP000431922"/>
    </source>
</evidence>
<comment type="caution">
    <text evidence="13">The sequence shown here is derived from an EMBL/GenBank/DDBJ whole genome shotgun (WGS) entry which is preliminary data.</text>
</comment>
<dbReference type="AlphaFoldDB" id="A0A845B374"/>
<feature type="domain" description="RCK N-terminal" evidence="12">
    <location>
        <begin position="409"/>
        <end position="525"/>
    </location>
</feature>
<dbReference type="Gene3D" id="3.40.50.720">
    <property type="entry name" value="NAD(P)-binding Rossmann-like Domain"/>
    <property type="match status" value="1"/>
</dbReference>
<feature type="transmembrane region" description="Helical" evidence="11">
    <location>
        <begin position="302"/>
        <end position="325"/>
    </location>
</feature>
<dbReference type="InterPro" id="IPR038770">
    <property type="entry name" value="Na+/solute_symporter_sf"/>
</dbReference>
<keyword evidence="6" id="KW-0630">Potassium</keyword>
<feature type="transmembrane region" description="Helical" evidence="11">
    <location>
        <begin position="58"/>
        <end position="77"/>
    </location>
</feature>
<dbReference type="SUPFAM" id="SSF51735">
    <property type="entry name" value="NAD(P)-binding Rossmann-fold domains"/>
    <property type="match status" value="1"/>
</dbReference>
<evidence type="ECO:0000256" key="11">
    <source>
        <dbReference type="SAM" id="Phobius"/>
    </source>
</evidence>
<evidence type="ECO:0000313" key="13">
    <source>
        <dbReference type="EMBL" id="MXP44798.1"/>
    </source>
</evidence>
<keyword evidence="2" id="KW-0813">Transport</keyword>
<keyword evidence="7 11" id="KW-1133">Transmembrane helix</keyword>
<dbReference type="GO" id="GO:1902600">
    <property type="term" value="P:proton transmembrane transport"/>
    <property type="evidence" value="ECO:0007669"/>
    <property type="project" value="InterPro"/>
</dbReference>
<evidence type="ECO:0000256" key="2">
    <source>
        <dbReference type="ARBA" id="ARBA00022448"/>
    </source>
</evidence>
<evidence type="ECO:0000256" key="1">
    <source>
        <dbReference type="ARBA" id="ARBA00004127"/>
    </source>
</evidence>
<dbReference type="OrthoDB" id="9781411at2"/>
<feature type="transmembrane region" description="Helical" evidence="11">
    <location>
        <begin position="187"/>
        <end position="210"/>
    </location>
</feature>
<protein>
    <submittedName>
        <fullName evidence="13">Sodium:proton exchanger</fullName>
    </submittedName>
</protein>
<dbReference type="RefSeq" id="WP_160756347.1">
    <property type="nucleotide sequence ID" value="NZ_WTYL01000002.1"/>
</dbReference>
<evidence type="ECO:0000256" key="3">
    <source>
        <dbReference type="ARBA" id="ARBA00022449"/>
    </source>
</evidence>
<feature type="transmembrane region" description="Helical" evidence="11">
    <location>
        <begin position="332"/>
        <end position="351"/>
    </location>
</feature>
<evidence type="ECO:0000256" key="8">
    <source>
        <dbReference type="ARBA" id="ARBA00023065"/>
    </source>
</evidence>
<dbReference type="Pfam" id="PF00999">
    <property type="entry name" value="Na_H_Exchanger"/>
    <property type="match status" value="1"/>
</dbReference>
<feature type="transmembrane region" description="Helical" evidence="11">
    <location>
        <begin position="363"/>
        <end position="384"/>
    </location>
</feature>
<feature type="transmembrane region" description="Helical" evidence="11">
    <location>
        <begin position="222"/>
        <end position="240"/>
    </location>
</feature>
<dbReference type="PRINTS" id="PR00335">
    <property type="entry name" value="KUPTAKETRKA"/>
</dbReference>
<proteinExistence type="predicted"/>
<dbReference type="Pfam" id="PF02254">
    <property type="entry name" value="TrkA_N"/>
    <property type="match status" value="1"/>
</dbReference>
<reference evidence="13 14" key="1">
    <citation type="submission" date="2019-12" db="EMBL/GenBank/DDBJ databases">
        <title>Genomic-based taxomic classification of the family Erythrobacteraceae.</title>
        <authorList>
            <person name="Xu L."/>
        </authorList>
    </citation>
    <scope>NUCLEOTIDE SEQUENCE [LARGE SCALE GENOMIC DNA]</scope>
    <source>
        <strain evidence="13 14">KCTC 42453</strain>
    </source>
</reference>
<gene>
    <name evidence="13" type="ORF">GRI65_10050</name>
</gene>
<organism evidence="13 14">
    <name type="scientific">Allopontixanthobacter sediminis</name>
    <dbReference type="NCBI Taxonomy" id="1689985"/>
    <lineage>
        <taxon>Bacteria</taxon>
        <taxon>Pseudomonadati</taxon>
        <taxon>Pseudomonadota</taxon>
        <taxon>Alphaproteobacteria</taxon>
        <taxon>Sphingomonadales</taxon>
        <taxon>Erythrobacteraceae</taxon>
        <taxon>Allopontixanthobacter</taxon>
    </lineage>
</organism>
<evidence type="ECO:0000256" key="9">
    <source>
        <dbReference type="ARBA" id="ARBA00023136"/>
    </source>
</evidence>
<dbReference type="PROSITE" id="PS51201">
    <property type="entry name" value="RCK_N"/>
    <property type="match status" value="1"/>
</dbReference>
<evidence type="ECO:0000256" key="10">
    <source>
        <dbReference type="SAM" id="MobiDB-lite"/>
    </source>
</evidence>
<name>A0A845B374_9SPHN</name>
<feature type="transmembrane region" description="Helical" evidence="11">
    <location>
        <begin position="89"/>
        <end position="112"/>
    </location>
</feature>
<comment type="subcellular location">
    <subcellularLocation>
        <location evidence="1">Endomembrane system</location>
        <topology evidence="1">Multi-pass membrane protein</topology>
    </subcellularLocation>
</comment>
<dbReference type="GO" id="GO:0005886">
    <property type="term" value="C:plasma membrane"/>
    <property type="evidence" value="ECO:0007669"/>
    <property type="project" value="InterPro"/>
</dbReference>
<dbReference type="FunFam" id="3.40.50.720:FF:000036">
    <property type="entry name" value="Glutathione-regulated potassium-efflux system protein KefB"/>
    <property type="match status" value="1"/>
</dbReference>
<keyword evidence="3" id="KW-0050">Antiport</keyword>
<evidence type="ECO:0000259" key="12">
    <source>
        <dbReference type="PROSITE" id="PS51201"/>
    </source>
</evidence>
<dbReference type="GO" id="GO:0015079">
    <property type="term" value="F:potassium ion transmembrane transporter activity"/>
    <property type="evidence" value="ECO:0007669"/>
    <property type="project" value="InterPro"/>
</dbReference>
<accession>A0A845B374</accession>
<feature type="region of interest" description="Disordered" evidence="10">
    <location>
        <begin position="388"/>
        <end position="407"/>
    </location>
</feature>
<feature type="compositionally biased region" description="Basic and acidic residues" evidence="10">
    <location>
        <begin position="396"/>
        <end position="407"/>
    </location>
</feature>
<dbReference type="Gene3D" id="1.20.1530.20">
    <property type="match status" value="1"/>
</dbReference>
<sequence>MEHEGASMLRDGVLLLGFALAFVLLFRRFGLGATLGYLVAGAVVGPQVLGLVGDAEQMIHIAELGIVMLLFVVGLELDPSRLWRMKTAIFGLGFAQVAACGLAVSAVIYFAASYPLAAALAIGLPLGLSSTAQVLPMLQSSGRLRTPFGERAFAILLFQDLSIIPLITIVAAMSADQAGAGAEAGMPGWQLALVTLATIGGLIAAGRFVLRPLFRLIGHLNEREMFVVAGLFTVLGSAWVMEWLGLSTALGAFIAGVMLASTPYRHELEADIEPFRSILLGLFFLAVGMMLDLNAIAENPLFVIMMAVALIAVKSAIILGIGLAVGMAWRSALALGLLLSQGGEFGFVLFTQAREGGLISSEVASLFGAIVTLSMATTPFLMMAASRMRQPASKGSKREGPSSRGRNDGAGALVIGFGRFGQTVAQLLVAAGVRVTLVDSDVEQIDVAQEFGSKVYYGDGTRLDLLRQAGAGEANLIVFAIDRDQLEPELLHGVKEAFPGAGIYVRAFDRRTLIKLSDAPIDHSVREVMESAVAMGRAALDGLGVSLTEIDRAESIYRERDQERLKMQTDAGDLRAAKDMIFTQQAADSEAMGRDEAG</sequence>
<evidence type="ECO:0000256" key="6">
    <source>
        <dbReference type="ARBA" id="ARBA00022958"/>
    </source>
</evidence>
<dbReference type="EMBL" id="WTYL01000002">
    <property type="protein sequence ID" value="MXP44798.1"/>
    <property type="molecule type" value="Genomic_DNA"/>
</dbReference>
<keyword evidence="5 11" id="KW-0812">Transmembrane</keyword>
<keyword evidence="4" id="KW-0633">Potassium transport</keyword>
<keyword evidence="9 11" id="KW-0472">Membrane</keyword>
<keyword evidence="8" id="KW-0406">Ion transport</keyword>
<dbReference type="InterPro" id="IPR006036">
    <property type="entry name" value="K_uptake_TrkA"/>
</dbReference>
<dbReference type="InterPro" id="IPR006153">
    <property type="entry name" value="Cation/H_exchanger_TM"/>
</dbReference>
<feature type="transmembrane region" description="Helical" evidence="11">
    <location>
        <begin position="12"/>
        <end position="38"/>
    </location>
</feature>